<name>A0A1X6ZP80_9RHOB</name>
<dbReference type="Proteomes" id="UP000193778">
    <property type="component" value="Unassembled WGS sequence"/>
</dbReference>
<gene>
    <name evidence="1" type="ORF">RUM8411_02789</name>
</gene>
<keyword evidence="2" id="KW-1185">Reference proteome</keyword>
<dbReference type="EMBL" id="FWFP01000008">
    <property type="protein sequence ID" value="SLN57676.1"/>
    <property type="molecule type" value="Genomic_DNA"/>
</dbReference>
<protein>
    <submittedName>
        <fullName evidence="1">Uncharacterized protein</fullName>
    </submittedName>
</protein>
<accession>A0A1X6ZP80</accession>
<reference evidence="2" key="1">
    <citation type="submission" date="2017-03" db="EMBL/GenBank/DDBJ databases">
        <authorList>
            <person name="Rodrigo-Torres L."/>
            <person name="Arahal R.D."/>
            <person name="Lucena T."/>
        </authorList>
    </citation>
    <scope>NUCLEOTIDE SEQUENCE [LARGE SCALE GENOMIC DNA]</scope>
    <source>
        <strain evidence="2">CECT 8411</strain>
    </source>
</reference>
<evidence type="ECO:0000313" key="2">
    <source>
        <dbReference type="Proteomes" id="UP000193778"/>
    </source>
</evidence>
<dbReference type="AlphaFoldDB" id="A0A1X6ZP80"/>
<organism evidence="1 2">
    <name type="scientific">Ruegeria meonggei</name>
    <dbReference type="NCBI Taxonomy" id="1446476"/>
    <lineage>
        <taxon>Bacteria</taxon>
        <taxon>Pseudomonadati</taxon>
        <taxon>Pseudomonadota</taxon>
        <taxon>Alphaproteobacteria</taxon>
        <taxon>Rhodobacterales</taxon>
        <taxon>Roseobacteraceae</taxon>
        <taxon>Ruegeria</taxon>
    </lineage>
</organism>
<proteinExistence type="predicted"/>
<sequence length="44" mass="4975">MRVATKIVCAIKPSIERASFGDSRLELIIAETNNIAKRDEIWKS</sequence>
<evidence type="ECO:0000313" key="1">
    <source>
        <dbReference type="EMBL" id="SLN57676.1"/>
    </source>
</evidence>